<dbReference type="Proteomes" id="UP001152607">
    <property type="component" value="Unassembled WGS sequence"/>
</dbReference>
<evidence type="ECO:0000313" key="3">
    <source>
        <dbReference type="Proteomes" id="UP001152607"/>
    </source>
</evidence>
<feature type="region of interest" description="Disordered" evidence="1">
    <location>
        <begin position="96"/>
        <end position="118"/>
    </location>
</feature>
<evidence type="ECO:0000313" key="2">
    <source>
        <dbReference type="EMBL" id="CAI6322286.1"/>
    </source>
</evidence>
<gene>
    <name evidence="2" type="ORF">PDIGIT_LOCUS3645</name>
</gene>
<sequence>MSVWAMHHFSILRAVLTTKELARRPEKDFLFCFPLFSQSVTVDFSSMLGRPRCGFTRMCFVYMPCCSLPQPLYSVCGVENRECIASTSRQTDNLTTHTHTHTHTHYPGTPPNNIISQQ</sequence>
<reference evidence="2" key="1">
    <citation type="submission" date="2023-01" db="EMBL/GenBank/DDBJ databases">
        <authorList>
            <person name="Van Ghelder C."/>
            <person name="Rancurel C."/>
        </authorList>
    </citation>
    <scope>NUCLEOTIDE SEQUENCE</scope>
    <source>
        <strain evidence="2">CNCM I-4278</strain>
    </source>
</reference>
<proteinExistence type="predicted"/>
<accession>A0A9W4U9F4</accession>
<organism evidence="2 3">
    <name type="scientific">Periconia digitata</name>
    <dbReference type="NCBI Taxonomy" id="1303443"/>
    <lineage>
        <taxon>Eukaryota</taxon>
        <taxon>Fungi</taxon>
        <taxon>Dikarya</taxon>
        <taxon>Ascomycota</taxon>
        <taxon>Pezizomycotina</taxon>
        <taxon>Dothideomycetes</taxon>
        <taxon>Pleosporomycetidae</taxon>
        <taxon>Pleosporales</taxon>
        <taxon>Massarineae</taxon>
        <taxon>Periconiaceae</taxon>
        <taxon>Periconia</taxon>
    </lineage>
</organism>
<keyword evidence="3" id="KW-1185">Reference proteome</keyword>
<name>A0A9W4U9F4_9PLEO</name>
<evidence type="ECO:0000256" key="1">
    <source>
        <dbReference type="SAM" id="MobiDB-lite"/>
    </source>
</evidence>
<protein>
    <submittedName>
        <fullName evidence="2">Uncharacterized protein</fullName>
    </submittedName>
</protein>
<comment type="caution">
    <text evidence="2">The sequence shown here is derived from an EMBL/GenBank/DDBJ whole genome shotgun (WGS) entry which is preliminary data.</text>
</comment>
<dbReference type="AlphaFoldDB" id="A0A9W4U9F4"/>
<dbReference type="EMBL" id="CAOQHR010000002">
    <property type="protein sequence ID" value="CAI6322286.1"/>
    <property type="molecule type" value="Genomic_DNA"/>
</dbReference>